<keyword evidence="4" id="KW-1185">Reference proteome</keyword>
<feature type="compositionally biased region" description="Polar residues" evidence="1">
    <location>
        <begin position="372"/>
        <end position="381"/>
    </location>
</feature>
<dbReference type="OrthoDB" id="253619at2"/>
<name>A0A5C6FGW9_9BACT</name>
<protein>
    <recommendedName>
        <fullName evidence="5">Type II secretion system protein G</fullName>
    </recommendedName>
</protein>
<dbReference type="EMBL" id="SJPW01000001">
    <property type="protein sequence ID" value="TWU60105.1"/>
    <property type="molecule type" value="Genomic_DNA"/>
</dbReference>
<proteinExistence type="predicted"/>
<accession>A0A5C6FGW9</accession>
<comment type="caution">
    <text evidence="3">The sequence shown here is derived from an EMBL/GenBank/DDBJ whole genome shotgun (WGS) entry which is preliminary data.</text>
</comment>
<reference evidence="3 4" key="1">
    <citation type="submission" date="2019-02" db="EMBL/GenBank/DDBJ databases">
        <title>Deep-cultivation of Planctomycetes and their phenomic and genomic characterization uncovers novel biology.</title>
        <authorList>
            <person name="Wiegand S."/>
            <person name="Jogler M."/>
            <person name="Boedeker C."/>
            <person name="Pinto D."/>
            <person name="Vollmers J."/>
            <person name="Rivas-Marin E."/>
            <person name="Kohn T."/>
            <person name="Peeters S.H."/>
            <person name="Heuer A."/>
            <person name="Rast P."/>
            <person name="Oberbeckmann S."/>
            <person name="Bunk B."/>
            <person name="Jeske O."/>
            <person name="Meyerdierks A."/>
            <person name="Storesund J.E."/>
            <person name="Kallscheuer N."/>
            <person name="Luecker S."/>
            <person name="Lage O.M."/>
            <person name="Pohl T."/>
            <person name="Merkel B.J."/>
            <person name="Hornburger P."/>
            <person name="Mueller R.-W."/>
            <person name="Bruemmer F."/>
            <person name="Labrenz M."/>
            <person name="Spormann A.M."/>
            <person name="Op Den Camp H."/>
            <person name="Overmann J."/>
            <person name="Amann R."/>
            <person name="Jetten M.S.M."/>
            <person name="Mascher T."/>
            <person name="Medema M.H."/>
            <person name="Devos D.P."/>
            <person name="Kaster A.-K."/>
            <person name="Ovreas L."/>
            <person name="Rohde M."/>
            <person name="Galperin M.Y."/>
            <person name="Jogler C."/>
        </authorList>
    </citation>
    <scope>NUCLEOTIDE SEQUENCE [LARGE SCALE GENOMIC DNA]</scope>
    <source>
        <strain evidence="3 4">Poly51</strain>
    </source>
</reference>
<dbReference type="RefSeq" id="WP_146453640.1">
    <property type="nucleotide sequence ID" value="NZ_SJPW01000001.1"/>
</dbReference>
<feature type="transmembrane region" description="Helical" evidence="2">
    <location>
        <begin position="12"/>
        <end position="35"/>
    </location>
</feature>
<dbReference type="AlphaFoldDB" id="A0A5C6FGW9"/>
<sequence length="407" mass="44555">MSNHIHHPRSAFTLVELMVVIVLLGILSGMTGMMLTGAKADAKEKKAKRQIETIEQILLSELNEMSFAPVALVRAPSTTNTARTLMIGNRDRFRMAFPDRRGDLLMPPARLMVGVSGAASPSKIRPPNLWFRMRSRLSLDGTVTLPPFATAAMSLENIYGIGTGPTWTGGFTFTPPMLTRRAFADSTSSIIPTPANDNTPVDVENYWTRQHESAECLYLILSVIEFNGTPALELMGNDMVGNTDGDLVPEIIDPWGKPLLFIRWPVGHVSQTSTEADPFDFTQVDPRFSNPVVSNRPFRTTMLIASGGPDEEFGLYSSPASFDDTTTTDFAYADVQDPTDANYRYPDPYHNLGGDAVASNDNYFIDDPSGGSRYNASRSTPQGGGFGSILTGKLEETKDNITNLKAR</sequence>
<evidence type="ECO:0000313" key="4">
    <source>
        <dbReference type="Proteomes" id="UP000318288"/>
    </source>
</evidence>
<evidence type="ECO:0000256" key="2">
    <source>
        <dbReference type="SAM" id="Phobius"/>
    </source>
</evidence>
<keyword evidence="2" id="KW-0812">Transmembrane</keyword>
<dbReference type="Gene3D" id="3.30.700.10">
    <property type="entry name" value="Glycoprotein, Type 4 Pilin"/>
    <property type="match status" value="1"/>
</dbReference>
<dbReference type="InterPro" id="IPR012902">
    <property type="entry name" value="N_methyl_site"/>
</dbReference>
<feature type="region of interest" description="Disordered" evidence="1">
    <location>
        <begin position="368"/>
        <end position="392"/>
    </location>
</feature>
<dbReference type="Pfam" id="PF07963">
    <property type="entry name" value="N_methyl"/>
    <property type="match status" value="1"/>
</dbReference>
<evidence type="ECO:0000313" key="3">
    <source>
        <dbReference type="EMBL" id="TWU60105.1"/>
    </source>
</evidence>
<keyword evidence="2" id="KW-1133">Transmembrane helix</keyword>
<evidence type="ECO:0008006" key="5">
    <source>
        <dbReference type="Google" id="ProtNLM"/>
    </source>
</evidence>
<organism evidence="3 4">
    <name type="scientific">Rubripirellula tenax</name>
    <dbReference type="NCBI Taxonomy" id="2528015"/>
    <lineage>
        <taxon>Bacteria</taxon>
        <taxon>Pseudomonadati</taxon>
        <taxon>Planctomycetota</taxon>
        <taxon>Planctomycetia</taxon>
        <taxon>Pirellulales</taxon>
        <taxon>Pirellulaceae</taxon>
        <taxon>Rubripirellula</taxon>
    </lineage>
</organism>
<gene>
    <name evidence="3" type="ORF">Poly51_03790</name>
</gene>
<dbReference type="SUPFAM" id="SSF54523">
    <property type="entry name" value="Pili subunits"/>
    <property type="match status" value="1"/>
</dbReference>
<dbReference type="InterPro" id="IPR045584">
    <property type="entry name" value="Pilin-like"/>
</dbReference>
<dbReference type="Proteomes" id="UP000318288">
    <property type="component" value="Unassembled WGS sequence"/>
</dbReference>
<dbReference type="NCBIfam" id="TIGR02532">
    <property type="entry name" value="IV_pilin_GFxxxE"/>
    <property type="match status" value="1"/>
</dbReference>
<evidence type="ECO:0000256" key="1">
    <source>
        <dbReference type="SAM" id="MobiDB-lite"/>
    </source>
</evidence>
<keyword evidence="2" id="KW-0472">Membrane</keyword>